<evidence type="ECO:0000256" key="4">
    <source>
        <dbReference type="ARBA" id="ARBA00023136"/>
    </source>
</evidence>
<name>A0A9W9CT36_9PEZI</name>
<evidence type="ECO:0000256" key="6">
    <source>
        <dbReference type="SAM" id="MobiDB-lite"/>
    </source>
</evidence>
<feature type="transmembrane region" description="Helical" evidence="7">
    <location>
        <begin position="180"/>
        <end position="203"/>
    </location>
</feature>
<evidence type="ECO:0000256" key="2">
    <source>
        <dbReference type="ARBA" id="ARBA00022692"/>
    </source>
</evidence>
<feature type="region of interest" description="Disordered" evidence="6">
    <location>
        <begin position="263"/>
        <end position="285"/>
    </location>
</feature>
<dbReference type="GO" id="GO:0016020">
    <property type="term" value="C:membrane"/>
    <property type="evidence" value="ECO:0007669"/>
    <property type="project" value="UniProtKB-SubCell"/>
</dbReference>
<dbReference type="Pfam" id="PF20684">
    <property type="entry name" value="Fung_rhodopsin"/>
    <property type="match status" value="1"/>
</dbReference>
<protein>
    <recommendedName>
        <fullName evidence="8">Rhodopsin domain-containing protein</fullName>
    </recommendedName>
</protein>
<evidence type="ECO:0000256" key="5">
    <source>
        <dbReference type="ARBA" id="ARBA00038359"/>
    </source>
</evidence>
<dbReference type="InterPro" id="IPR052337">
    <property type="entry name" value="SAT4-like"/>
</dbReference>
<dbReference type="InterPro" id="IPR049326">
    <property type="entry name" value="Rhodopsin_dom_fungi"/>
</dbReference>
<gene>
    <name evidence="9" type="ORF">N0V93_010226</name>
</gene>
<feature type="domain" description="Rhodopsin" evidence="8">
    <location>
        <begin position="42"/>
        <end position="204"/>
    </location>
</feature>
<evidence type="ECO:0000256" key="1">
    <source>
        <dbReference type="ARBA" id="ARBA00004141"/>
    </source>
</evidence>
<feature type="transmembrane region" description="Helical" evidence="7">
    <location>
        <begin position="99"/>
        <end position="125"/>
    </location>
</feature>
<keyword evidence="2 7" id="KW-0812">Transmembrane</keyword>
<organism evidence="9 10">
    <name type="scientific">Gnomoniopsis smithogilvyi</name>
    <dbReference type="NCBI Taxonomy" id="1191159"/>
    <lineage>
        <taxon>Eukaryota</taxon>
        <taxon>Fungi</taxon>
        <taxon>Dikarya</taxon>
        <taxon>Ascomycota</taxon>
        <taxon>Pezizomycotina</taxon>
        <taxon>Sordariomycetes</taxon>
        <taxon>Sordariomycetidae</taxon>
        <taxon>Diaporthales</taxon>
        <taxon>Gnomoniaceae</taxon>
        <taxon>Gnomoniopsis</taxon>
    </lineage>
</organism>
<dbReference type="EMBL" id="JAPEVB010000007">
    <property type="protein sequence ID" value="KAJ4385795.1"/>
    <property type="molecule type" value="Genomic_DNA"/>
</dbReference>
<dbReference type="Proteomes" id="UP001140453">
    <property type="component" value="Unassembled WGS sequence"/>
</dbReference>
<keyword evidence="10" id="KW-1185">Reference proteome</keyword>
<dbReference type="AlphaFoldDB" id="A0A9W9CT36"/>
<dbReference type="PANTHER" id="PTHR33048">
    <property type="entry name" value="PTH11-LIKE INTEGRAL MEMBRANE PROTEIN (AFU_ORTHOLOGUE AFUA_5G11245)"/>
    <property type="match status" value="1"/>
</dbReference>
<evidence type="ECO:0000256" key="3">
    <source>
        <dbReference type="ARBA" id="ARBA00022989"/>
    </source>
</evidence>
<keyword evidence="3 7" id="KW-1133">Transmembrane helix</keyword>
<evidence type="ECO:0000256" key="7">
    <source>
        <dbReference type="SAM" id="Phobius"/>
    </source>
</evidence>
<evidence type="ECO:0000313" key="10">
    <source>
        <dbReference type="Proteomes" id="UP001140453"/>
    </source>
</evidence>
<reference evidence="9" key="1">
    <citation type="submission" date="2022-10" db="EMBL/GenBank/DDBJ databases">
        <title>Tapping the CABI collections for fungal endophytes: first genome assemblies for Collariella, Neodidymelliopsis, Ascochyta clinopodiicola, Didymella pomorum, Didymosphaeria variabile, Neocosmospora piperis and Neocucurbitaria cava.</title>
        <authorList>
            <person name="Hill R."/>
        </authorList>
    </citation>
    <scope>NUCLEOTIDE SEQUENCE</scope>
    <source>
        <strain evidence="9">IMI 355082</strain>
    </source>
</reference>
<comment type="subcellular location">
    <subcellularLocation>
        <location evidence="1">Membrane</location>
        <topology evidence="1">Multi-pass membrane protein</topology>
    </subcellularLocation>
</comment>
<comment type="caution">
    <text evidence="9">The sequence shown here is derived from an EMBL/GenBank/DDBJ whole genome shotgun (WGS) entry which is preliminary data.</text>
</comment>
<dbReference type="PANTHER" id="PTHR33048:SF47">
    <property type="entry name" value="INTEGRAL MEMBRANE PROTEIN-RELATED"/>
    <property type="match status" value="1"/>
</dbReference>
<feature type="transmembrane region" description="Helical" evidence="7">
    <location>
        <begin position="137"/>
        <end position="160"/>
    </location>
</feature>
<feature type="transmembrane region" description="Helical" evidence="7">
    <location>
        <begin position="49"/>
        <end position="79"/>
    </location>
</feature>
<accession>A0A9W9CT36</accession>
<dbReference type="OrthoDB" id="61113at2759"/>
<evidence type="ECO:0000313" key="9">
    <source>
        <dbReference type="EMBL" id="KAJ4385795.1"/>
    </source>
</evidence>
<sequence length="285" mass="31681">MATYLKPFDRARATVKAPQTAERARCYCRSGGILAQLVLYDKTSGFRKITVATIVIVASWSMTYGFLGWVPCIPVHAFWDLTLPATRYGFASLYVVPFVTIYTSLTASNMVLDIIILALAAPLLLRSQESNEKSRWALGFLFAFGSIAIIFSTLRLASIVDTEATTSPTFDPTWYGSTPIVYAALEVDIATITAALPVFWPVLVNLSNRTQILVTREVKVTLEHRSDPDDDAIELQRSKSGLQTRTTRSDYYDDPYIAEQVNPFKGPQFGVKADVDANQNQSRDQ</sequence>
<evidence type="ECO:0000259" key="8">
    <source>
        <dbReference type="Pfam" id="PF20684"/>
    </source>
</evidence>
<proteinExistence type="inferred from homology"/>
<comment type="similarity">
    <text evidence="5">Belongs to the SAT4 family.</text>
</comment>
<keyword evidence="4 7" id="KW-0472">Membrane</keyword>